<dbReference type="SUPFAM" id="SSF47413">
    <property type="entry name" value="lambda repressor-like DNA-binding domains"/>
    <property type="match status" value="1"/>
</dbReference>
<dbReference type="PANTHER" id="PTHR46558:SF4">
    <property type="entry name" value="DNA-BIDING PHAGE PROTEIN"/>
    <property type="match status" value="1"/>
</dbReference>
<evidence type="ECO:0000313" key="3">
    <source>
        <dbReference type="EMBL" id="KGF53599.1"/>
    </source>
</evidence>
<reference evidence="3 4" key="1">
    <citation type="submission" date="2011-08" db="EMBL/GenBank/DDBJ databases">
        <title>The Genome Sequence of Clostridium orbiscindens 1_3_50AFAA.</title>
        <authorList>
            <consortium name="The Broad Institute Genome Sequencing Platform"/>
            <person name="Earl A."/>
            <person name="Ward D."/>
            <person name="Feldgarden M."/>
            <person name="Gevers D."/>
            <person name="Daigneault M."/>
            <person name="Strauss J."/>
            <person name="Allen-Vercoe E."/>
            <person name="Young S.K."/>
            <person name="Zeng Q."/>
            <person name="Gargeya S."/>
            <person name="Fitzgerald M."/>
            <person name="Haas B."/>
            <person name="Abouelleil A."/>
            <person name="Alvarado L."/>
            <person name="Arachchi H.M."/>
            <person name="Berlin A."/>
            <person name="Brown A."/>
            <person name="Chapman S.B."/>
            <person name="Chen Z."/>
            <person name="Dunbar C."/>
            <person name="Freedman E."/>
            <person name="Gearin G."/>
            <person name="Gellesch M."/>
            <person name="Goldberg J."/>
            <person name="Griggs A."/>
            <person name="Gujja S."/>
            <person name="Heiman D."/>
            <person name="Howarth C."/>
            <person name="Larson L."/>
            <person name="Lui A."/>
            <person name="MacDonald P.J.P."/>
            <person name="Montmayeur A."/>
            <person name="Murphy C."/>
            <person name="Neiman D."/>
            <person name="Pearson M."/>
            <person name="Priest M."/>
            <person name="Roberts A."/>
            <person name="Saif S."/>
            <person name="Shea T."/>
            <person name="Shenoy N."/>
            <person name="Sisk P."/>
            <person name="Stolte C."/>
            <person name="Sykes S."/>
            <person name="Wortman J."/>
            <person name="Nusbaum C."/>
            <person name="Birren B."/>
        </authorList>
    </citation>
    <scope>NUCLEOTIDE SEQUENCE [LARGE SCALE GENOMIC DNA]</scope>
    <source>
        <strain evidence="3 4">1_3_50AFAA</strain>
    </source>
</reference>
<name>A0A096D7R8_FLAPL</name>
<dbReference type="GeneID" id="63972880"/>
<dbReference type="PANTHER" id="PTHR46558">
    <property type="entry name" value="TRACRIPTIONAL REGULATORY PROTEIN-RELATED-RELATED"/>
    <property type="match status" value="1"/>
</dbReference>
<accession>A0A096D7R8</accession>
<evidence type="ECO:0000313" key="4">
    <source>
        <dbReference type="Proteomes" id="UP000029585"/>
    </source>
</evidence>
<proteinExistence type="predicted"/>
<keyword evidence="4" id="KW-1185">Reference proteome</keyword>
<dbReference type="CDD" id="cd00093">
    <property type="entry name" value="HTH_XRE"/>
    <property type="match status" value="1"/>
</dbReference>
<dbReference type="RefSeq" id="WP_007490421.1">
    <property type="nucleotide sequence ID" value="NZ_KN174166.1"/>
</dbReference>
<dbReference type="GO" id="GO:0003677">
    <property type="term" value="F:DNA binding"/>
    <property type="evidence" value="ECO:0007669"/>
    <property type="project" value="UniProtKB-KW"/>
</dbReference>
<dbReference type="Pfam" id="PF01381">
    <property type="entry name" value="HTH_3"/>
    <property type="match status" value="1"/>
</dbReference>
<dbReference type="Gene3D" id="1.10.260.40">
    <property type="entry name" value="lambda repressor-like DNA-binding domains"/>
    <property type="match status" value="1"/>
</dbReference>
<evidence type="ECO:0000256" key="1">
    <source>
        <dbReference type="ARBA" id="ARBA00023125"/>
    </source>
</evidence>
<dbReference type="EMBL" id="ADLO01000107">
    <property type="protein sequence ID" value="KGF53599.1"/>
    <property type="molecule type" value="Genomic_DNA"/>
</dbReference>
<dbReference type="InterPro" id="IPR010982">
    <property type="entry name" value="Lambda_DNA-bd_dom_sf"/>
</dbReference>
<dbReference type="PROSITE" id="PS50943">
    <property type="entry name" value="HTH_CROC1"/>
    <property type="match status" value="1"/>
</dbReference>
<protein>
    <recommendedName>
        <fullName evidence="2">HTH cro/C1-type domain-containing protein</fullName>
    </recommendedName>
</protein>
<dbReference type="HOGENOM" id="CLU_066192_17_6_9"/>
<gene>
    <name evidence="3" type="ORF">HMPREF9460_03590</name>
</gene>
<feature type="domain" description="HTH cro/C1-type" evidence="2">
    <location>
        <begin position="10"/>
        <end position="64"/>
    </location>
</feature>
<comment type="caution">
    <text evidence="3">The sequence shown here is derived from an EMBL/GenBank/DDBJ whole genome shotgun (WGS) entry which is preliminary data.</text>
</comment>
<dbReference type="InterPro" id="IPR001387">
    <property type="entry name" value="Cro/C1-type_HTH"/>
</dbReference>
<keyword evidence="1" id="KW-0238">DNA-binding</keyword>
<dbReference type="eggNOG" id="COG1396">
    <property type="taxonomic scope" value="Bacteria"/>
</dbReference>
<dbReference type="Proteomes" id="UP000029585">
    <property type="component" value="Unassembled WGS sequence"/>
</dbReference>
<sequence>MIDKRVGKRIKQRREQLGLTQEQFAEKLGVATNYISTIERGASFPRYEKLVAIINALETSADAIFCDVVTHSLEYKSYMLLDKMRDLPPEEQNRILETLDFLVQQSIKMRKTVP</sequence>
<dbReference type="PATRIC" id="fig|742738.3.peg.3699"/>
<dbReference type="SMART" id="SM00530">
    <property type="entry name" value="HTH_XRE"/>
    <property type="match status" value="1"/>
</dbReference>
<evidence type="ECO:0000259" key="2">
    <source>
        <dbReference type="PROSITE" id="PS50943"/>
    </source>
</evidence>
<organism evidence="3 4">
    <name type="scientific">Flavonifractor plautii 1_3_50AFAA</name>
    <dbReference type="NCBI Taxonomy" id="742738"/>
    <lineage>
        <taxon>Bacteria</taxon>
        <taxon>Bacillati</taxon>
        <taxon>Bacillota</taxon>
        <taxon>Clostridia</taxon>
        <taxon>Eubacteriales</taxon>
        <taxon>Oscillospiraceae</taxon>
        <taxon>Flavonifractor</taxon>
    </lineage>
</organism>
<dbReference type="AlphaFoldDB" id="A0A096D7R8"/>